<dbReference type="Proteomes" id="UP000015101">
    <property type="component" value="Unassembled WGS sequence"/>
</dbReference>
<dbReference type="KEGG" id="hro:HELRODRAFT_176462"/>
<dbReference type="EMBL" id="KB097070">
    <property type="protein sequence ID" value="ESN99700.1"/>
    <property type="molecule type" value="Genomic_DNA"/>
</dbReference>
<dbReference type="AlphaFoldDB" id="T1FAJ1"/>
<dbReference type="GeneID" id="20205840"/>
<dbReference type="EnsemblMetazoa" id="HelroT176462">
    <property type="protein sequence ID" value="HelroP176462"/>
    <property type="gene ID" value="HelroG176462"/>
</dbReference>
<reference evidence="2" key="3">
    <citation type="submission" date="2015-06" db="UniProtKB">
        <authorList>
            <consortium name="EnsemblMetazoa"/>
        </authorList>
    </citation>
    <scope>IDENTIFICATION</scope>
</reference>
<gene>
    <name evidence="2" type="primary">20205840</name>
    <name evidence="1" type="ORF">HELRODRAFT_176462</name>
</gene>
<sequence>MRSLNWCVQVVHVSDAISGVMVEGKQPYSRNGLVRIFYSQHSITQCDGIKLERKKFERILKAIEKNYGNYQEKDYSALGFGSRFPHKILNPPLVASTSFRKNDYHGNYPESISRD</sequence>
<organism evidence="2 3">
    <name type="scientific">Helobdella robusta</name>
    <name type="common">Californian leech</name>
    <dbReference type="NCBI Taxonomy" id="6412"/>
    <lineage>
        <taxon>Eukaryota</taxon>
        <taxon>Metazoa</taxon>
        <taxon>Spiralia</taxon>
        <taxon>Lophotrochozoa</taxon>
        <taxon>Annelida</taxon>
        <taxon>Clitellata</taxon>
        <taxon>Hirudinea</taxon>
        <taxon>Rhynchobdellida</taxon>
        <taxon>Glossiphoniidae</taxon>
        <taxon>Helobdella</taxon>
    </lineage>
</organism>
<dbReference type="InParanoid" id="T1FAJ1"/>
<dbReference type="EMBL" id="AMQM01005682">
    <property type="status" value="NOT_ANNOTATED_CDS"/>
    <property type="molecule type" value="Genomic_DNA"/>
</dbReference>
<protein>
    <submittedName>
        <fullName evidence="1 2">Uncharacterized protein</fullName>
    </submittedName>
</protein>
<evidence type="ECO:0000313" key="1">
    <source>
        <dbReference type="EMBL" id="ESN99700.1"/>
    </source>
</evidence>
<proteinExistence type="predicted"/>
<keyword evidence="3" id="KW-1185">Reference proteome</keyword>
<reference evidence="1 3" key="2">
    <citation type="journal article" date="2013" name="Nature">
        <title>Insights into bilaterian evolution from three spiralian genomes.</title>
        <authorList>
            <person name="Simakov O."/>
            <person name="Marletaz F."/>
            <person name="Cho S.J."/>
            <person name="Edsinger-Gonzales E."/>
            <person name="Havlak P."/>
            <person name="Hellsten U."/>
            <person name="Kuo D.H."/>
            <person name="Larsson T."/>
            <person name="Lv J."/>
            <person name="Arendt D."/>
            <person name="Savage R."/>
            <person name="Osoegawa K."/>
            <person name="de Jong P."/>
            <person name="Grimwood J."/>
            <person name="Chapman J.A."/>
            <person name="Shapiro H."/>
            <person name="Aerts A."/>
            <person name="Otillar R.P."/>
            <person name="Terry A.Y."/>
            <person name="Boore J.L."/>
            <person name="Grigoriev I.V."/>
            <person name="Lindberg D.R."/>
            <person name="Seaver E.C."/>
            <person name="Weisblat D.A."/>
            <person name="Putnam N.H."/>
            <person name="Rokhsar D.S."/>
        </authorList>
    </citation>
    <scope>NUCLEOTIDE SEQUENCE</scope>
</reference>
<evidence type="ECO:0000313" key="2">
    <source>
        <dbReference type="EnsemblMetazoa" id="HelroP176462"/>
    </source>
</evidence>
<name>T1FAJ1_HELRO</name>
<evidence type="ECO:0000313" key="3">
    <source>
        <dbReference type="Proteomes" id="UP000015101"/>
    </source>
</evidence>
<dbReference type="HOGENOM" id="CLU_2111476_0_0_1"/>
<accession>T1FAJ1</accession>
<dbReference type="RefSeq" id="XP_009022073.1">
    <property type="nucleotide sequence ID" value="XM_009023825.1"/>
</dbReference>
<dbReference type="CTD" id="20205840"/>
<reference evidence="3" key="1">
    <citation type="submission" date="2012-12" db="EMBL/GenBank/DDBJ databases">
        <authorList>
            <person name="Hellsten U."/>
            <person name="Grimwood J."/>
            <person name="Chapman J.A."/>
            <person name="Shapiro H."/>
            <person name="Aerts A."/>
            <person name="Otillar R.P."/>
            <person name="Terry A.Y."/>
            <person name="Boore J.L."/>
            <person name="Simakov O."/>
            <person name="Marletaz F."/>
            <person name="Cho S.-J."/>
            <person name="Edsinger-Gonzales E."/>
            <person name="Havlak P."/>
            <person name="Kuo D.-H."/>
            <person name="Larsson T."/>
            <person name="Lv J."/>
            <person name="Arendt D."/>
            <person name="Savage R."/>
            <person name="Osoegawa K."/>
            <person name="de Jong P."/>
            <person name="Lindberg D.R."/>
            <person name="Seaver E.C."/>
            <person name="Weisblat D.A."/>
            <person name="Putnam N.H."/>
            <person name="Grigoriev I.V."/>
            <person name="Rokhsar D.S."/>
        </authorList>
    </citation>
    <scope>NUCLEOTIDE SEQUENCE</scope>
</reference>